<dbReference type="PANTHER" id="PTHR42756">
    <property type="entry name" value="TRANSCRIPTIONAL REGULATOR, MARR"/>
    <property type="match status" value="1"/>
</dbReference>
<comment type="caution">
    <text evidence="5">The sequence shown here is derived from an EMBL/GenBank/DDBJ whole genome shotgun (WGS) entry which is preliminary data.</text>
</comment>
<dbReference type="InterPro" id="IPR000835">
    <property type="entry name" value="HTH_MarR-typ"/>
</dbReference>
<dbReference type="EMBL" id="BMKR01000032">
    <property type="protein sequence ID" value="GGG01356.1"/>
    <property type="molecule type" value="Genomic_DNA"/>
</dbReference>
<evidence type="ECO:0000256" key="2">
    <source>
        <dbReference type="ARBA" id="ARBA00023125"/>
    </source>
</evidence>
<accession>A0A917CY93</accession>
<evidence type="ECO:0000313" key="6">
    <source>
        <dbReference type="Proteomes" id="UP000637643"/>
    </source>
</evidence>
<keyword evidence="3" id="KW-0804">Transcription</keyword>
<evidence type="ECO:0000313" key="5">
    <source>
        <dbReference type="EMBL" id="GGG01356.1"/>
    </source>
</evidence>
<dbReference type="PRINTS" id="PR00598">
    <property type="entry name" value="HTHMARR"/>
</dbReference>
<keyword evidence="1" id="KW-0805">Transcription regulation</keyword>
<dbReference type="InterPro" id="IPR036388">
    <property type="entry name" value="WH-like_DNA-bd_sf"/>
</dbReference>
<dbReference type="Gene3D" id="1.10.10.10">
    <property type="entry name" value="Winged helix-like DNA-binding domain superfamily/Winged helix DNA-binding domain"/>
    <property type="match status" value="1"/>
</dbReference>
<sequence length="144" mass="16233">METVDLLRNLMRAFDKNIGALEKTQLACCGATIGQCHAVMEIGLAGQISLIDLANVLNLDKSTMSRTVNALVENEWIERITDPENRRYVKLMLSQKGQVLHEQISSVLNAYFRNIMKDIPENKREQVAESLELLINALNKNNCC</sequence>
<dbReference type="PROSITE" id="PS50995">
    <property type="entry name" value="HTH_MARR_2"/>
    <property type="match status" value="1"/>
</dbReference>
<keyword evidence="6" id="KW-1185">Reference proteome</keyword>
<dbReference type="InterPro" id="IPR023187">
    <property type="entry name" value="Tscrpt_reg_MarR-type_CS"/>
</dbReference>
<dbReference type="GO" id="GO:0003700">
    <property type="term" value="F:DNA-binding transcription factor activity"/>
    <property type="evidence" value="ECO:0007669"/>
    <property type="project" value="InterPro"/>
</dbReference>
<dbReference type="SMART" id="SM00347">
    <property type="entry name" value="HTH_MARR"/>
    <property type="match status" value="1"/>
</dbReference>
<gene>
    <name evidence="5" type="ORF">GCM10010912_52770</name>
</gene>
<dbReference type="PANTHER" id="PTHR42756:SF1">
    <property type="entry name" value="TRANSCRIPTIONAL REPRESSOR OF EMRAB OPERON"/>
    <property type="match status" value="1"/>
</dbReference>
<organism evidence="5 6">
    <name type="scientific">Paenibacillus albidus</name>
    <dbReference type="NCBI Taxonomy" id="2041023"/>
    <lineage>
        <taxon>Bacteria</taxon>
        <taxon>Bacillati</taxon>
        <taxon>Bacillota</taxon>
        <taxon>Bacilli</taxon>
        <taxon>Bacillales</taxon>
        <taxon>Paenibacillaceae</taxon>
        <taxon>Paenibacillus</taxon>
    </lineage>
</organism>
<keyword evidence="2" id="KW-0238">DNA-binding</keyword>
<evidence type="ECO:0000256" key="1">
    <source>
        <dbReference type="ARBA" id="ARBA00023015"/>
    </source>
</evidence>
<protein>
    <recommendedName>
        <fullName evidence="4">HTH marR-type domain-containing protein</fullName>
    </recommendedName>
</protein>
<dbReference type="PROSITE" id="PS01117">
    <property type="entry name" value="HTH_MARR_1"/>
    <property type="match status" value="1"/>
</dbReference>
<evidence type="ECO:0000259" key="4">
    <source>
        <dbReference type="PROSITE" id="PS50995"/>
    </source>
</evidence>
<dbReference type="SUPFAM" id="SSF46785">
    <property type="entry name" value="Winged helix' DNA-binding domain"/>
    <property type="match status" value="1"/>
</dbReference>
<dbReference type="GO" id="GO:0003677">
    <property type="term" value="F:DNA binding"/>
    <property type="evidence" value="ECO:0007669"/>
    <property type="project" value="UniProtKB-KW"/>
</dbReference>
<dbReference type="Proteomes" id="UP000637643">
    <property type="component" value="Unassembled WGS sequence"/>
</dbReference>
<feature type="domain" description="HTH marR-type" evidence="4">
    <location>
        <begin position="1"/>
        <end position="136"/>
    </location>
</feature>
<evidence type="ECO:0000256" key="3">
    <source>
        <dbReference type="ARBA" id="ARBA00023163"/>
    </source>
</evidence>
<reference evidence="5" key="2">
    <citation type="submission" date="2020-09" db="EMBL/GenBank/DDBJ databases">
        <authorList>
            <person name="Sun Q."/>
            <person name="Zhou Y."/>
        </authorList>
    </citation>
    <scope>NUCLEOTIDE SEQUENCE</scope>
    <source>
        <strain evidence="5">CGMCC 1.16134</strain>
    </source>
</reference>
<dbReference type="AlphaFoldDB" id="A0A917CY93"/>
<name>A0A917CY93_9BACL</name>
<reference evidence="5" key="1">
    <citation type="journal article" date="2014" name="Int. J. Syst. Evol. Microbiol.">
        <title>Complete genome sequence of Corynebacterium casei LMG S-19264T (=DSM 44701T), isolated from a smear-ripened cheese.</title>
        <authorList>
            <consortium name="US DOE Joint Genome Institute (JGI-PGF)"/>
            <person name="Walter F."/>
            <person name="Albersmeier A."/>
            <person name="Kalinowski J."/>
            <person name="Ruckert C."/>
        </authorList>
    </citation>
    <scope>NUCLEOTIDE SEQUENCE</scope>
    <source>
        <strain evidence="5">CGMCC 1.16134</strain>
    </source>
</reference>
<dbReference type="InterPro" id="IPR036390">
    <property type="entry name" value="WH_DNA-bd_sf"/>
</dbReference>
<proteinExistence type="predicted"/>
<dbReference type="Pfam" id="PF01047">
    <property type="entry name" value="MarR"/>
    <property type="match status" value="1"/>
</dbReference>